<keyword evidence="7 13" id="KW-0227">DNA damage</keyword>
<dbReference type="CDD" id="cd09859">
    <property type="entry name" value="PIN_53EXO"/>
    <property type="match status" value="1"/>
</dbReference>
<dbReference type="PANTHER" id="PTHR10133">
    <property type="entry name" value="DNA POLYMERASE I"/>
    <property type="match status" value="1"/>
</dbReference>
<evidence type="ECO:0000313" key="16">
    <source>
        <dbReference type="EMBL" id="MBO8444118.1"/>
    </source>
</evidence>
<dbReference type="Gene3D" id="3.40.50.1010">
    <property type="entry name" value="5'-nuclease"/>
    <property type="match status" value="1"/>
</dbReference>
<dbReference type="Pfam" id="PF01367">
    <property type="entry name" value="5_3_exonuc"/>
    <property type="match status" value="1"/>
</dbReference>
<dbReference type="InterPro" id="IPR008918">
    <property type="entry name" value="HhH2"/>
</dbReference>
<evidence type="ECO:0000256" key="13">
    <source>
        <dbReference type="RuleBase" id="RU004460"/>
    </source>
</evidence>
<dbReference type="InterPro" id="IPR054690">
    <property type="entry name" value="DNA_polI_exonuclease"/>
</dbReference>
<dbReference type="Gene3D" id="3.30.70.370">
    <property type="match status" value="1"/>
</dbReference>
<evidence type="ECO:0000256" key="1">
    <source>
        <dbReference type="ARBA" id="ARBA00007705"/>
    </source>
</evidence>
<dbReference type="InterPro" id="IPR018320">
    <property type="entry name" value="DNA_polymerase_1"/>
</dbReference>
<dbReference type="GO" id="GO:0008409">
    <property type="term" value="F:5'-3' exonuclease activity"/>
    <property type="evidence" value="ECO:0007669"/>
    <property type="project" value="UniProtKB-UniRule"/>
</dbReference>
<dbReference type="PRINTS" id="PR00868">
    <property type="entry name" value="DNAPOLI"/>
</dbReference>
<dbReference type="SUPFAM" id="SSF47807">
    <property type="entry name" value="5' to 3' exonuclease, C-terminal subdomain"/>
    <property type="match status" value="1"/>
</dbReference>
<dbReference type="PROSITE" id="PS00447">
    <property type="entry name" value="DNA_POLYMERASE_A"/>
    <property type="match status" value="1"/>
</dbReference>
<dbReference type="SMART" id="SM00482">
    <property type="entry name" value="POLAc"/>
    <property type="match status" value="1"/>
</dbReference>
<dbReference type="Gene3D" id="3.30.420.10">
    <property type="entry name" value="Ribonuclease H-like superfamily/Ribonuclease H"/>
    <property type="match status" value="1"/>
</dbReference>
<dbReference type="InterPro" id="IPR019760">
    <property type="entry name" value="DNA-dir_DNA_pol_A_CS"/>
</dbReference>
<dbReference type="AlphaFoldDB" id="A0A9D9EAM8"/>
<reference evidence="16" key="2">
    <citation type="journal article" date="2021" name="PeerJ">
        <title>Extensive microbial diversity within the chicken gut microbiome revealed by metagenomics and culture.</title>
        <authorList>
            <person name="Gilroy R."/>
            <person name="Ravi A."/>
            <person name="Getino M."/>
            <person name="Pursley I."/>
            <person name="Horton D.L."/>
            <person name="Alikhan N.F."/>
            <person name="Baker D."/>
            <person name="Gharbi K."/>
            <person name="Hall N."/>
            <person name="Watson M."/>
            <person name="Adriaenssens E.M."/>
            <person name="Foster-Nyarko E."/>
            <person name="Jarju S."/>
            <person name="Secka A."/>
            <person name="Antonio M."/>
            <person name="Oren A."/>
            <person name="Chaudhuri R.R."/>
            <person name="La Ragione R."/>
            <person name="Hildebrand F."/>
            <person name="Pallen M.J."/>
        </authorList>
    </citation>
    <scope>NUCLEOTIDE SEQUENCE</scope>
    <source>
        <strain evidence="16">D5-748</strain>
    </source>
</reference>
<dbReference type="GO" id="GO:0003677">
    <property type="term" value="F:DNA binding"/>
    <property type="evidence" value="ECO:0007669"/>
    <property type="project" value="UniProtKB-UniRule"/>
</dbReference>
<evidence type="ECO:0000256" key="6">
    <source>
        <dbReference type="ARBA" id="ARBA00022705"/>
    </source>
</evidence>
<feature type="domain" description="5'-3' exonuclease" evidence="14">
    <location>
        <begin position="3"/>
        <end position="264"/>
    </location>
</feature>
<dbReference type="FunFam" id="1.10.150.20:FF:000003">
    <property type="entry name" value="DNA polymerase I"/>
    <property type="match status" value="1"/>
</dbReference>
<evidence type="ECO:0000259" key="15">
    <source>
        <dbReference type="SMART" id="SM00482"/>
    </source>
</evidence>
<keyword evidence="8 13" id="KW-0239">DNA-directed DNA polymerase</keyword>
<evidence type="ECO:0000256" key="2">
    <source>
        <dbReference type="ARBA" id="ARBA00012417"/>
    </source>
</evidence>
<dbReference type="CDD" id="cd09898">
    <property type="entry name" value="H3TH_53EXO"/>
    <property type="match status" value="1"/>
</dbReference>
<dbReference type="InterPro" id="IPR001098">
    <property type="entry name" value="DNA-dir_DNA_pol_A_palm_dom"/>
</dbReference>
<keyword evidence="13" id="KW-0269">Exonuclease</keyword>
<dbReference type="GO" id="GO:0003887">
    <property type="term" value="F:DNA-directed DNA polymerase activity"/>
    <property type="evidence" value="ECO:0007669"/>
    <property type="project" value="UniProtKB-UniRule"/>
</dbReference>
<dbReference type="EC" id="2.7.7.7" evidence="2 12"/>
<evidence type="ECO:0000259" key="14">
    <source>
        <dbReference type="SMART" id="SM00475"/>
    </source>
</evidence>
<evidence type="ECO:0000256" key="10">
    <source>
        <dbReference type="ARBA" id="ARBA00023204"/>
    </source>
</evidence>
<comment type="catalytic activity">
    <reaction evidence="11 13">
        <text>DNA(n) + a 2'-deoxyribonucleoside 5'-triphosphate = DNA(n+1) + diphosphate</text>
        <dbReference type="Rhea" id="RHEA:22508"/>
        <dbReference type="Rhea" id="RHEA-COMP:17339"/>
        <dbReference type="Rhea" id="RHEA-COMP:17340"/>
        <dbReference type="ChEBI" id="CHEBI:33019"/>
        <dbReference type="ChEBI" id="CHEBI:61560"/>
        <dbReference type="ChEBI" id="CHEBI:173112"/>
        <dbReference type="EC" id="2.7.7.7"/>
    </reaction>
</comment>
<dbReference type="Pfam" id="PF02739">
    <property type="entry name" value="5_3_exonuc_N"/>
    <property type="match status" value="1"/>
</dbReference>
<dbReference type="SMART" id="SM00279">
    <property type="entry name" value="HhH2"/>
    <property type="match status" value="1"/>
</dbReference>
<keyword evidence="13" id="KW-0378">Hydrolase</keyword>
<feature type="domain" description="DNA-directed DNA polymerase family A palm" evidence="15">
    <location>
        <begin position="644"/>
        <end position="851"/>
    </location>
</feature>
<dbReference type="GO" id="GO:0006302">
    <property type="term" value="P:double-strand break repair"/>
    <property type="evidence" value="ECO:0007669"/>
    <property type="project" value="TreeGrafter"/>
</dbReference>
<evidence type="ECO:0000256" key="8">
    <source>
        <dbReference type="ARBA" id="ARBA00022932"/>
    </source>
</evidence>
<dbReference type="Pfam" id="PF22619">
    <property type="entry name" value="DNA_polI_exo1"/>
    <property type="match status" value="1"/>
</dbReference>
<dbReference type="InterPro" id="IPR002298">
    <property type="entry name" value="DNA_polymerase_A"/>
</dbReference>
<protein>
    <recommendedName>
        <fullName evidence="3 12">DNA polymerase I</fullName>
        <ecNumber evidence="2 12">2.7.7.7</ecNumber>
    </recommendedName>
</protein>
<dbReference type="CDD" id="cd06140">
    <property type="entry name" value="DNA_polA_I_Bacillus_like_exo"/>
    <property type="match status" value="1"/>
</dbReference>
<dbReference type="InterPro" id="IPR036397">
    <property type="entry name" value="RNaseH_sf"/>
</dbReference>
<accession>A0A9D9EAM8</accession>
<dbReference type="NCBIfam" id="TIGR00593">
    <property type="entry name" value="pola"/>
    <property type="match status" value="1"/>
</dbReference>
<evidence type="ECO:0000256" key="5">
    <source>
        <dbReference type="ARBA" id="ARBA00022695"/>
    </source>
</evidence>
<dbReference type="FunFam" id="1.10.150.20:FF:000002">
    <property type="entry name" value="DNA polymerase I"/>
    <property type="match status" value="1"/>
</dbReference>
<dbReference type="InterPro" id="IPR012337">
    <property type="entry name" value="RNaseH-like_sf"/>
</dbReference>
<dbReference type="Proteomes" id="UP000823619">
    <property type="component" value="Unassembled WGS sequence"/>
</dbReference>
<evidence type="ECO:0000256" key="12">
    <source>
        <dbReference type="NCBIfam" id="TIGR00593"/>
    </source>
</evidence>
<comment type="caution">
    <text evidence="16">The sequence shown here is derived from an EMBL/GenBank/DDBJ whole genome shotgun (WGS) entry which is preliminary data.</text>
</comment>
<keyword evidence="10 13" id="KW-0234">DNA repair</keyword>
<dbReference type="SUPFAM" id="SSF56672">
    <property type="entry name" value="DNA/RNA polymerases"/>
    <property type="match status" value="1"/>
</dbReference>
<dbReference type="SUPFAM" id="SSF53098">
    <property type="entry name" value="Ribonuclease H-like"/>
    <property type="match status" value="1"/>
</dbReference>
<dbReference type="Gene3D" id="1.10.150.20">
    <property type="entry name" value="5' to 3' exonuclease, C-terminal subdomain"/>
    <property type="match status" value="2"/>
</dbReference>
<dbReference type="InterPro" id="IPR020045">
    <property type="entry name" value="DNA_polI_H3TH"/>
</dbReference>
<evidence type="ECO:0000313" key="17">
    <source>
        <dbReference type="Proteomes" id="UP000823619"/>
    </source>
</evidence>
<dbReference type="EMBL" id="JADIMO010000006">
    <property type="protein sequence ID" value="MBO8444118.1"/>
    <property type="molecule type" value="Genomic_DNA"/>
</dbReference>
<gene>
    <name evidence="13 16" type="primary">polA</name>
    <name evidence="16" type="ORF">IAC23_00230</name>
</gene>
<dbReference type="FunFam" id="1.20.1060.10:FF:000001">
    <property type="entry name" value="DNA polymerase I"/>
    <property type="match status" value="1"/>
</dbReference>
<reference evidence="16" key="1">
    <citation type="submission" date="2020-10" db="EMBL/GenBank/DDBJ databases">
        <authorList>
            <person name="Gilroy R."/>
        </authorList>
    </citation>
    <scope>NUCLEOTIDE SEQUENCE</scope>
    <source>
        <strain evidence="16">D5-748</strain>
    </source>
</reference>
<dbReference type="InterPro" id="IPR036279">
    <property type="entry name" value="5-3_exonuclease_C_sf"/>
</dbReference>
<keyword evidence="4 13" id="KW-0808">Transferase</keyword>
<keyword evidence="9 13" id="KW-0238">DNA-binding</keyword>
<evidence type="ECO:0000256" key="9">
    <source>
        <dbReference type="ARBA" id="ARBA00023125"/>
    </source>
</evidence>
<organism evidence="16 17">
    <name type="scientific">Candidatus Cryptobacteroides merdavium</name>
    <dbReference type="NCBI Taxonomy" id="2840769"/>
    <lineage>
        <taxon>Bacteria</taxon>
        <taxon>Pseudomonadati</taxon>
        <taxon>Bacteroidota</taxon>
        <taxon>Bacteroidia</taxon>
        <taxon>Bacteroidales</taxon>
        <taxon>Candidatus Cryptobacteroides</taxon>
    </lineage>
</organism>
<dbReference type="GO" id="GO:0006261">
    <property type="term" value="P:DNA-templated DNA replication"/>
    <property type="evidence" value="ECO:0007669"/>
    <property type="project" value="UniProtKB-UniRule"/>
</dbReference>
<name>A0A9D9EAM8_9BACT</name>
<evidence type="ECO:0000256" key="7">
    <source>
        <dbReference type="ARBA" id="ARBA00022763"/>
    </source>
</evidence>
<evidence type="ECO:0000256" key="11">
    <source>
        <dbReference type="ARBA" id="ARBA00049244"/>
    </source>
</evidence>
<keyword evidence="5 13" id="KW-0548">Nucleotidyltransferase</keyword>
<sequence length="887" mass="98651">MDSRLFLIDGHALIFKMYYAFLRHPMINSKGADMSILFGFTKYLLELIEKEKPTHLAVAFDPPGKTFRHEMYPEYKGTREATPQLVIDALEPLTELCRALKIPVLMVKGYEADDVIGSMARHAEKKGYTVYMVTPDKDYGQLISDHILQYKPGKSGSESEIIDKKAVCEKYGIENPGQVIEMLTICGDTSDNVPGVKGVGEVGAGKLITRFGTVENIYSHLDELPPRQREAFIAAKDHIGLSHELVTIKTDIPLNVTEESMELGMDYDPAIADLFEKYEFQSLGKYISHIARTKDAGAEKKTIQVREAGAEEVMKAASAAGKCSIVPDISGDTIFSEIRKITVGVVTGTENLAAAGSVKDFAALISDPDVTKAGYDLKRQCNVLQYNGVTMQGKLMDIELMHYLINPEKSHRIDILAKSYLGTDMNDEALLGKQAEERSLFDQEEEEGEPASRAVEAVVTAMLADKIWEEMERLSAARLYDSMEEPLLRVLASMERTGVKVDFGQLSDYTASLEKELEEREKKIRDMAGEPDLNISSPKQVGVLLFEKLALDPKAKAKTGVRYSYSTDEETLNALASKHPIINEILEYRAVKKLLSTYIAPFPNFCSPVTGKIHTTFNQALTATGRLSSSKPNLQNIPIRTERGKEIRKAFVSSFPDGVIVSADYSQIELRIMAHLSQDTHLIEAFREGKDVHSITASKIFGIAPEEVTPDQRRIAKTANFGIMYGISAFGLSQRLKIPRAEAKKIIEDYFTNFPAISAYINDVIAATREKGYVETLFGRRRYLPDINSRNATVRSLAERNAINAPIQGTSADIIKLAMTGVSRRITEAGLKSRMVLQVHDELVFDAEAGEAEELKRIAVDEMENVIRLSIPLTVECNYGKNWLEAH</sequence>
<dbReference type="SUPFAM" id="SSF88723">
    <property type="entry name" value="PIN domain-like"/>
    <property type="match status" value="1"/>
</dbReference>
<keyword evidence="6 13" id="KW-0235">DNA replication</keyword>
<dbReference type="InterPro" id="IPR020046">
    <property type="entry name" value="5-3_exonucl_a-hlix_arch_N"/>
</dbReference>
<dbReference type="InterPro" id="IPR029060">
    <property type="entry name" value="PIN-like_dom_sf"/>
</dbReference>
<comment type="function">
    <text evidence="13">In addition to polymerase activity, this DNA polymerase exhibits 5'-3' exonuclease activity.</text>
</comment>
<evidence type="ECO:0000256" key="3">
    <source>
        <dbReference type="ARBA" id="ARBA00020311"/>
    </source>
</evidence>
<dbReference type="CDD" id="cd08637">
    <property type="entry name" value="DNA_pol_A_pol_I_C"/>
    <property type="match status" value="1"/>
</dbReference>
<dbReference type="InterPro" id="IPR043502">
    <property type="entry name" value="DNA/RNA_pol_sf"/>
</dbReference>
<dbReference type="InterPro" id="IPR002421">
    <property type="entry name" value="5-3_exonuclease"/>
</dbReference>
<dbReference type="Pfam" id="PF00476">
    <property type="entry name" value="DNA_pol_A"/>
    <property type="match status" value="1"/>
</dbReference>
<dbReference type="NCBIfam" id="NF004397">
    <property type="entry name" value="PRK05755.1"/>
    <property type="match status" value="1"/>
</dbReference>
<keyword evidence="13" id="KW-0540">Nuclease</keyword>
<evidence type="ECO:0000256" key="4">
    <source>
        <dbReference type="ARBA" id="ARBA00022679"/>
    </source>
</evidence>
<dbReference type="PANTHER" id="PTHR10133:SF27">
    <property type="entry name" value="DNA POLYMERASE NU"/>
    <property type="match status" value="1"/>
</dbReference>
<proteinExistence type="inferred from homology"/>
<dbReference type="Gene3D" id="1.20.1060.10">
    <property type="entry name" value="Taq DNA Polymerase, Chain T, domain 4"/>
    <property type="match status" value="1"/>
</dbReference>
<comment type="similarity">
    <text evidence="1 13">Belongs to the DNA polymerase type-A family.</text>
</comment>
<dbReference type="SMART" id="SM00475">
    <property type="entry name" value="53EXOc"/>
    <property type="match status" value="1"/>
</dbReference>